<feature type="compositionally biased region" description="Pro residues" evidence="1">
    <location>
        <begin position="215"/>
        <end position="226"/>
    </location>
</feature>
<gene>
    <name evidence="2" type="ORF">GCM10009601_17650</name>
</gene>
<protein>
    <submittedName>
        <fullName evidence="2">Uncharacterized protein</fullName>
    </submittedName>
</protein>
<dbReference type="Proteomes" id="UP001500973">
    <property type="component" value="Unassembled WGS sequence"/>
</dbReference>
<evidence type="ECO:0000313" key="2">
    <source>
        <dbReference type="EMBL" id="GAA1419975.1"/>
    </source>
</evidence>
<sequence>MTTDLDARSSSSPLPGPAGTAPLGSAVTGGEAFDDTDPTELLAPLPGDFVDSPVPDHPGDQPAGAARTGLWDRLGDRWATAATAAAAGCVLLGVLLGMAKLTDGFPVVGEETQQAGEGASSTAPPAQGPEQETPAPPGSPPAAAAPSPSAEPTPSESGGAPPEPSKTGGALPEQSAGYADDDPYDDDEEEDDGDGRDRDEVDDDKHWRSGVAPAAPCPPVPGCLTR</sequence>
<feature type="compositionally biased region" description="Acidic residues" evidence="1">
    <location>
        <begin position="179"/>
        <end position="194"/>
    </location>
</feature>
<accession>A0ABN1YUN7</accession>
<feature type="compositionally biased region" description="Basic and acidic residues" evidence="1">
    <location>
        <begin position="195"/>
        <end position="207"/>
    </location>
</feature>
<comment type="caution">
    <text evidence="2">The sequence shown here is derived from an EMBL/GenBank/DDBJ whole genome shotgun (WGS) entry which is preliminary data.</text>
</comment>
<keyword evidence="3" id="KW-1185">Reference proteome</keyword>
<dbReference type="RefSeq" id="WP_344011386.1">
    <property type="nucleotide sequence ID" value="NZ_BAAAIZ010000021.1"/>
</dbReference>
<organism evidence="2 3">
    <name type="scientific">Streptomyces thermospinosisporus</name>
    <dbReference type="NCBI Taxonomy" id="161482"/>
    <lineage>
        <taxon>Bacteria</taxon>
        <taxon>Bacillati</taxon>
        <taxon>Actinomycetota</taxon>
        <taxon>Actinomycetes</taxon>
        <taxon>Kitasatosporales</taxon>
        <taxon>Streptomycetaceae</taxon>
        <taxon>Streptomyces</taxon>
    </lineage>
</organism>
<evidence type="ECO:0000313" key="3">
    <source>
        <dbReference type="Proteomes" id="UP001500973"/>
    </source>
</evidence>
<proteinExistence type="predicted"/>
<reference evidence="2 3" key="1">
    <citation type="journal article" date="2019" name="Int. J. Syst. Evol. Microbiol.">
        <title>The Global Catalogue of Microorganisms (GCM) 10K type strain sequencing project: providing services to taxonomists for standard genome sequencing and annotation.</title>
        <authorList>
            <consortium name="The Broad Institute Genomics Platform"/>
            <consortium name="The Broad Institute Genome Sequencing Center for Infectious Disease"/>
            <person name="Wu L."/>
            <person name="Ma J."/>
        </authorList>
    </citation>
    <scope>NUCLEOTIDE SEQUENCE [LARGE SCALE GENOMIC DNA]</scope>
    <source>
        <strain evidence="2 3">JCM 11756</strain>
    </source>
</reference>
<feature type="region of interest" description="Disordered" evidence="1">
    <location>
        <begin position="1"/>
        <end position="68"/>
    </location>
</feature>
<feature type="compositionally biased region" description="Low complexity" evidence="1">
    <location>
        <begin position="9"/>
        <end position="26"/>
    </location>
</feature>
<feature type="region of interest" description="Disordered" evidence="1">
    <location>
        <begin position="109"/>
        <end position="226"/>
    </location>
</feature>
<dbReference type="EMBL" id="BAAAIZ010000021">
    <property type="protein sequence ID" value="GAA1419975.1"/>
    <property type="molecule type" value="Genomic_DNA"/>
</dbReference>
<feature type="compositionally biased region" description="Polar residues" evidence="1">
    <location>
        <begin position="111"/>
        <end position="124"/>
    </location>
</feature>
<evidence type="ECO:0000256" key="1">
    <source>
        <dbReference type="SAM" id="MobiDB-lite"/>
    </source>
</evidence>
<feature type="compositionally biased region" description="Low complexity" evidence="1">
    <location>
        <begin position="141"/>
        <end position="160"/>
    </location>
</feature>
<name>A0ABN1YUN7_9ACTN</name>